<dbReference type="PANTHER" id="PTHR47099">
    <property type="entry name" value="METHYLCOBAMIDE:COM METHYLTRANSFERASE MTBA"/>
    <property type="match status" value="1"/>
</dbReference>
<dbReference type="AlphaFoldDB" id="A0A518BWU2"/>
<dbReference type="EMBL" id="CP036280">
    <property type="protein sequence ID" value="QDU71436.1"/>
    <property type="molecule type" value="Genomic_DNA"/>
</dbReference>
<protein>
    <submittedName>
        <fullName evidence="2">Uroporphyrinogen decarboxylase</fullName>
        <ecNumber evidence="2">4.1.1.37</ecNumber>
    </submittedName>
</protein>
<evidence type="ECO:0000313" key="3">
    <source>
        <dbReference type="Proteomes" id="UP000320386"/>
    </source>
</evidence>
<feature type="domain" description="Uroporphyrinogen decarboxylase (URO-D)" evidence="1">
    <location>
        <begin position="4"/>
        <end position="336"/>
    </location>
</feature>
<evidence type="ECO:0000313" key="2">
    <source>
        <dbReference type="EMBL" id="QDU71436.1"/>
    </source>
</evidence>
<proteinExistence type="predicted"/>
<sequence>MTGKQIILDAIAGKNTPRPAWLPFVGVHGGKLIDQTATDYLKSADNIVKGLTKAVELYRPDGLPIAFDLQLEAEVLGCQLNWADKTPPSVTSHPMSAMEGPGASLEDLPAFSTDAGRFPIVWEATRRMRHTFGDQLALYGLLTGPFTLTSHLMGTDLFLQMFDDEELVLKTMAHCTDIAKQVASRYLENGADIIAVVDPMTSQISPEHFEQFVAPSLNDLFSHIREKGGLSSLFVCGDATRNLEVMAATACDNVSIDEQIDLNTIRELTVPNNKSFGGNLKLTVVLLMGDTDDAKRDAIHCIDTAGDSGFILAPGCDLPYDVKPENLQAVAELVHDPYQRDVARTLADKDADDFADIQLPDYNDPAQVTVDVITLDSASCAPCQYMFAAATDARSRFPEDTPVVIREHKITTRQGVGMMSRLNVGALPSICIDGELAFASVIPDTKTLADRIARRLDEKQTANA</sequence>
<name>A0A518BWU2_9BACT</name>
<dbReference type="InterPro" id="IPR038071">
    <property type="entry name" value="UROD/MetE-like_sf"/>
</dbReference>
<dbReference type="EC" id="4.1.1.37" evidence="2"/>
<dbReference type="Proteomes" id="UP000320386">
    <property type="component" value="Chromosome"/>
</dbReference>
<dbReference type="SUPFAM" id="SSF51726">
    <property type="entry name" value="UROD/MetE-like"/>
    <property type="match status" value="1"/>
</dbReference>
<dbReference type="OrthoDB" id="9780425at2"/>
<gene>
    <name evidence="2" type="primary">hemE</name>
    <name evidence="2" type="ORF">Pan265_12860</name>
</gene>
<evidence type="ECO:0000259" key="1">
    <source>
        <dbReference type="Pfam" id="PF01208"/>
    </source>
</evidence>
<dbReference type="InterPro" id="IPR052024">
    <property type="entry name" value="Methanogen_methyltrans"/>
</dbReference>
<dbReference type="GO" id="GO:0004853">
    <property type="term" value="F:uroporphyrinogen decarboxylase activity"/>
    <property type="evidence" value="ECO:0007669"/>
    <property type="project" value="UniProtKB-EC"/>
</dbReference>
<keyword evidence="2" id="KW-0456">Lyase</keyword>
<reference evidence="2 3" key="1">
    <citation type="submission" date="2019-02" db="EMBL/GenBank/DDBJ databases">
        <title>Deep-cultivation of Planctomycetes and their phenomic and genomic characterization uncovers novel biology.</title>
        <authorList>
            <person name="Wiegand S."/>
            <person name="Jogler M."/>
            <person name="Boedeker C."/>
            <person name="Pinto D."/>
            <person name="Vollmers J."/>
            <person name="Rivas-Marin E."/>
            <person name="Kohn T."/>
            <person name="Peeters S.H."/>
            <person name="Heuer A."/>
            <person name="Rast P."/>
            <person name="Oberbeckmann S."/>
            <person name="Bunk B."/>
            <person name="Jeske O."/>
            <person name="Meyerdierks A."/>
            <person name="Storesund J.E."/>
            <person name="Kallscheuer N."/>
            <person name="Luecker S."/>
            <person name="Lage O.M."/>
            <person name="Pohl T."/>
            <person name="Merkel B.J."/>
            <person name="Hornburger P."/>
            <person name="Mueller R.-W."/>
            <person name="Bruemmer F."/>
            <person name="Labrenz M."/>
            <person name="Spormann A.M."/>
            <person name="Op den Camp H."/>
            <person name="Overmann J."/>
            <person name="Amann R."/>
            <person name="Jetten M.S.M."/>
            <person name="Mascher T."/>
            <person name="Medema M.H."/>
            <person name="Devos D.P."/>
            <person name="Kaster A.-K."/>
            <person name="Ovreas L."/>
            <person name="Rohde M."/>
            <person name="Galperin M.Y."/>
            <person name="Jogler C."/>
        </authorList>
    </citation>
    <scope>NUCLEOTIDE SEQUENCE [LARGE SCALE GENOMIC DNA]</scope>
    <source>
        <strain evidence="2 3">Pan265</strain>
    </source>
</reference>
<dbReference type="Pfam" id="PF01208">
    <property type="entry name" value="URO-D"/>
    <property type="match status" value="1"/>
</dbReference>
<keyword evidence="3" id="KW-1185">Reference proteome</keyword>
<dbReference type="KEGG" id="mcad:Pan265_12860"/>
<accession>A0A518BWU2</accession>
<dbReference type="GO" id="GO:0006779">
    <property type="term" value="P:porphyrin-containing compound biosynthetic process"/>
    <property type="evidence" value="ECO:0007669"/>
    <property type="project" value="InterPro"/>
</dbReference>
<dbReference type="Gene3D" id="3.20.20.210">
    <property type="match status" value="1"/>
</dbReference>
<dbReference type="CDD" id="cd03465">
    <property type="entry name" value="URO-D_like"/>
    <property type="match status" value="1"/>
</dbReference>
<dbReference type="PANTHER" id="PTHR47099:SF1">
    <property type="entry name" value="METHYLCOBAMIDE:COM METHYLTRANSFERASE MTBA"/>
    <property type="match status" value="1"/>
</dbReference>
<organism evidence="2 3">
    <name type="scientific">Mucisphaera calidilacus</name>
    <dbReference type="NCBI Taxonomy" id="2527982"/>
    <lineage>
        <taxon>Bacteria</taxon>
        <taxon>Pseudomonadati</taxon>
        <taxon>Planctomycetota</taxon>
        <taxon>Phycisphaerae</taxon>
        <taxon>Phycisphaerales</taxon>
        <taxon>Phycisphaeraceae</taxon>
        <taxon>Mucisphaera</taxon>
    </lineage>
</organism>
<dbReference type="InterPro" id="IPR000257">
    <property type="entry name" value="Uroporphyrinogen_deCOase"/>
</dbReference>
<dbReference type="RefSeq" id="WP_145445584.1">
    <property type="nucleotide sequence ID" value="NZ_CP036280.1"/>
</dbReference>